<dbReference type="Proteomes" id="UP001283361">
    <property type="component" value="Unassembled WGS sequence"/>
</dbReference>
<feature type="region of interest" description="Disordered" evidence="1">
    <location>
        <begin position="117"/>
        <end position="139"/>
    </location>
</feature>
<dbReference type="AlphaFoldDB" id="A0AAE1AIX7"/>
<evidence type="ECO:0000313" key="2">
    <source>
        <dbReference type="EMBL" id="KAK3788779.1"/>
    </source>
</evidence>
<keyword evidence="3" id="KW-1185">Reference proteome</keyword>
<proteinExistence type="predicted"/>
<gene>
    <name evidence="2" type="ORF">RRG08_029227</name>
</gene>
<evidence type="ECO:0000256" key="1">
    <source>
        <dbReference type="SAM" id="MobiDB-lite"/>
    </source>
</evidence>
<organism evidence="2 3">
    <name type="scientific">Elysia crispata</name>
    <name type="common">lettuce slug</name>
    <dbReference type="NCBI Taxonomy" id="231223"/>
    <lineage>
        <taxon>Eukaryota</taxon>
        <taxon>Metazoa</taxon>
        <taxon>Spiralia</taxon>
        <taxon>Lophotrochozoa</taxon>
        <taxon>Mollusca</taxon>
        <taxon>Gastropoda</taxon>
        <taxon>Heterobranchia</taxon>
        <taxon>Euthyneura</taxon>
        <taxon>Panpulmonata</taxon>
        <taxon>Sacoglossa</taxon>
        <taxon>Placobranchoidea</taxon>
        <taxon>Plakobranchidae</taxon>
        <taxon>Elysia</taxon>
    </lineage>
</organism>
<protein>
    <submittedName>
        <fullName evidence="2">Uncharacterized protein</fullName>
    </submittedName>
</protein>
<accession>A0AAE1AIX7</accession>
<sequence length="166" mass="18710">MSALNQNNTKFDQIWRYWNEQELLAIQLEATVIRTLYLAWISVKRWDSFAAPKITAVCFTADDGGIDGNGAGLPLFVLSFSSELDARPVRRLCRPQHRNMHTGSVCGEITTSYINTPTSHQNTEHKLNSNSKESPGQEGLSTRFHIVKESTWLSKLQRSVTTISRA</sequence>
<evidence type="ECO:0000313" key="3">
    <source>
        <dbReference type="Proteomes" id="UP001283361"/>
    </source>
</evidence>
<reference evidence="2" key="1">
    <citation type="journal article" date="2023" name="G3 (Bethesda)">
        <title>A reference genome for the long-term kleptoplast-retaining sea slug Elysia crispata morphotype clarki.</title>
        <authorList>
            <person name="Eastman K.E."/>
            <person name="Pendleton A.L."/>
            <person name="Shaikh M.A."/>
            <person name="Suttiyut T."/>
            <person name="Ogas R."/>
            <person name="Tomko P."/>
            <person name="Gavelis G."/>
            <person name="Widhalm J.R."/>
            <person name="Wisecaver J.H."/>
        </authorList>
    </citation>
    <scope>NUCLEOTIDE SEQUENCE</scope>
    <source>
        <strain evidence="2">ECLA1</strain>
    </source>
</reference>
<comment type="caution">
    <text evidence="2">The sequence shown here is derived from an EMBL/GenBank/DDBJ whole genome shotgun (WGS) entry which is preliminary data.</text>
</comment>
<name>A0AAE1AIX7_9GAST</name>
<dbReference type="EMBL" id="JAWDGP010001738">
    <property type="protein sequence ID" value="KAK3788779.1"/>
    <property type="molecule type" value="Genomic_DNA"/>
</dbReference>